<feature type="region of interest" description="Disordered" evidence="1">
    <location>
        <begin position="1"/>
        <end position="28"/>
    </location>
</feature>
<evidence type="ECO:0000256" key="1">
    <source>
        <dbReference type="SAM" id="MobiDB-lite"/>
    </source>
</evidence>
<feature type="compositionally biased region" description="Basic residues" evidence="1">
    <location>
        <begin position="1"/>
        <end position="11"/>
    </location>
</feature>
<sequence length="164" mass="18518">PPSKCRSRKRSASISYKVPEPKRKRPDVQSTYNYSLEHIDSDGDYRIGHCKHDAVGHSIVYLGSIGQENPSYMSVAKGDDLEGPSDCKIAHKSIMFDRQITGFRSLDGRNRLGHSWQQYEQSMMQGVSFDNAIVHLDGESNTENEVSDALESCDRDSNMSWEMV</sequence>
<dbReference type="Proteomes" id="UP000007129">
    <property type="component" value="Unassembled WGS sequence"/>
</dbReference>
<dbReference type="InParanoid" id="K2RGR2"/>
<dbReference type="AlphaFoldDB" id="K2RGR2"/>
<evidence type="ECO:0000313" key="2">
    <source>
        <dbReference type="EMBL" id="EKG09299.1"/>
    </source>
</evidence>
<dbReference type="VEuPathDB" id="FungiDB:MPH_13681"/>
<comment type="caution">
    <text evidence="2">The sequence shown here is derived from an EMBL/GenBank/DDBJ whole genome shotgun (WGS) entry which is preliminary data.</text>
</comment>
<name>K2RGR2_MACPH</name>
<proteinExistence type="predicted"/>
<accession>K2RGR2</accession>
<gene>
    <name evidence="2" type="ORF">MPH_13681</name>
</gene>
<dbReference type="EMBL" id="AHHD01000712">
    <property type="protein sequence ID" value="EKG09299.1"/>
    <property type="molecule type" value="Genomic_DNA"/>
</dbReference>
<feature type="non-terminal residue" evidence="2">
    <location>
        <position position="1"/>
    </location>
</feature>
<evidence type="ECO:0000313" key="3">
    <source>
        <dbReference type="Proteomes" id="UP000007129"/>
    </source>
</evidence>
<reference evidence="2 3" key="1">
    <citation type="journal article" date="2012" name="BMC Genomics">
        <title>Tools to kill: Genome of one of the most destructive plant pathogenic fungi Macrophomina phaseolina.</title>
        <authorList>
            <person name="Islam M.S."/>
            <person name="Haque M.S."/>
            <person name="Islam M.M."/>
            <person name="Emdad E.M."/>
            <person name="Halim A."/>
            <person name="Hossen Q.M.M."/>
            <person name="Hossain M.Z."/>
            <person name="Ahmed B."/>
            <person name="Rahim S."/>
            <person name="Rahman M.S."/>
            <person name="Alam M.M."/>
            <person name="Hou S."/>
            <person name="Wan X."/>
            <person name="Saito J.A."/>
            <person name="Alam M."/>
        </authorList>
    </citation>
    <scope>NUCLEOTIDE SEQUENCE [LARGE SCALE GENOMIC DNA]</scope>
    <source>
        <strain evidence="2 3">MS6</strain>
    </source>
</reference>
<organism evidence="2 3">
    <name type="scientific">Macrophomina phaseolina (strain MS6)</name>
    <name type="common">Charcoal rot fungus</name>
    <dbReference type="NCBI Taxonomy" id="1126212"/>
    <lineage>
        <taxon>Eukaryota</taxon>
        <taxon>Fungi</taxon>
        <taxon>Dikarya</taxon>
        <taxon>Ascomycota</taxon>
        <taxon>Pezizomycotina</taxon>
        <taxon>Dothideomycetes</taxon>
        <taxon>Dothideomycetes incertae sedis</taxon>
        <taxon>Botryosphaeriales</taxon>
        <taxon>Botryosphaeriaceae</taxon>
        <taxon>Macrophomina</taxon>
    </lineage>
</organism>
<dbReference type="HOGENOM" id="CLU_1622916_0_0_1"/>
<protein>
    <submittedName>
        <fullName evidence="2">Uncharacterized protein</fullName>
    </submittedName>
</protein>